<sequence>MKIIKPVSNPLANLHNKTKNTELKVLLIFNKLSDFRSEIYDCFLSQIDGRADVDLYIPQINHQNASHFAEVIREKLNTYDYFVIMLHATHINEDILKTINSIPKEKLLILDKRNEFIRGEYACVYQDFEADIYEALSNAKPLMTKYSALNFVIQESYFYSISIMEGVSHFAQENNLQYNIYTEIEDNIIRKNELYLILSEHFLADILKRCNAQNLKIGKDVGILSYNETPIKEVLSGGITVVTTDHCQLGRTAAELVLNGKKEHIRNPFLFIQRNSL</sequence>
<reference evidence="5 6" key="1">
    <citation type="submission" date="2018-05" db="EMBL/GenBank/DDBJ databases">
        <title>Genomic Encyclopedia of Archaeal and Bacterial Type Strains, Phase II (KMG-II): from individual species to whole genera.</title>
        <authorList>
            <person name="Goeker M."/>
        </authorList>
    </citation>
    <scope>NUCLEOTIDE SEQUENCE [LARGE SCALE GENOMIC DNA]</scope>
    <source>
        <strain evidence="5 6">DSM 22214</strain>
    </source>
</reference>
<dbReference type="RefSeq" id="WP_109743617.1">
    <property type="nucleotide sequence ID" value="NZ_QGGO01000015.1"/>
</dbReference>
<dbReference type="Pfam" id="PF13377">
    <property type="entry name" value="Peripla_BP_3"/>
    <property type="match status" value="1"/>
</dbReference>
<evidence type="ECO:0000313" key="6">
    <source>
        <dbReference type="Proteomes" id="UP000245489"/>
    </source>
</evidence>
<keyword evidence="2" id="KW-0238">DNA-binding</keyword>
<dbReference type="EMBL" id="QGGO01000015">
    <property type="protein sequence ID" value="PWK24384.1"/>
    <property type="molecule type" value="Genomic_DNA"/>
</dbReference>
<comment type="caution">
    <text evidence="5">The sequence shown here is derived from an EMBL/GenBank/DDBJ whole genome shotgun (WGS) entry which is preliminary data.</text>
</comment>
<proteinExistence type="predicted"/>
<dbReference type="Proteomes" id="UP000245489">
    <property type="component" value="Unassembled WGS sequence"/>
</dbReference>
<keyword evidence="3" id="KW-0804">Transcription</keyword>
<protein>
    <submittedName>
        <fullName evidence="5">Substrate-binding family protein</fullName>
    </submittedName>
</protein>
<keyword evidence="6" id="KW-1185">Reference proteome</keyword>
<feature type="domain" description="Transcriptional regulator LacI/GalR-like sensor" evidence="4">
    <location>
        <begin position="163"/>
        <end position="261"/>
    </location>
</feature>
<dbReference type="GO" id="GO:0003677">
    <property type="term" value="F:DNA binding"/>
    <property type="evidence" value="ECO:0007669"/>
    <property type="project" value="UniProtKB-KW"/>
</dbReference>
<evidence type="ECO:0000256" key="1">
    <source>
        <dbReference type="ARBA" id="ARBA00023015"/>
    </source>
</evidence>
<dbReference type="SUPFAM" id="SSF53822">
    <property type="entry name" value="Periplasmic binding protein-like I"/>
    <property type="match status" value="1"/>
</dbReference>
<evidence type="ECO:0000313" key="5">
    <source>
        <dbReference type="EMBL" id="PWK24384.1"/>
    </source>
</evidence>
<dbReference type="AlphaFoldDB" id="A0A316E1N4"/>
<gene>
    <name evidence="5" type="ORF">LV89_02897</name>
</gene>
<keyword evidence="1" id="KW-0805">Transcription regulation</keyword>
<dbReference type="OrthoDB" id="947828at2"/>
<evidence type="ECO:0000256" key="2">
    <source>
        <dbReference type="ARBA" id="ARBA00023125"/>
    </source>
</evidence>
<accession>A0A316E1N4</accession>
<evidence type="ECO:0000259" key="4">
    <source>
        <dbReference type="Pfam" id="PF13377"/>
    </source>
</evidence>
<evidence type="ECO:0000256" key="3">
    <source>
        <dbReference type="ARBA" id="ARBA00023163"/>
    </source>
</evidence>
<name>A0A316E1N4_9BACT</name>
<dbReference type="Gene3D" id="3.40.50.2300">
    <property type="match status" value="2"/>
</dbReference>
<organism evidence="5 6">
    <name type="scientific">Arcicella aurantiaca</name>
    <dbReference type="NCBI Taxonomy" id="591202"/>
    <lineage>
        <taxon>Bacteria</taxon>
        <taxon>Pseudomonadati</taxon>
        <taxon>Bacteroidota</taxon>
        <taxon>Cytophagia</taxon>
        <taxon>Cytophagales</taxon>
        <taxon>Flectobacillaceae</taxon>
        <taxon>Arcicella</taxon>
    </lineage>
</organism>
<dbReference type="InterPro" id="IPR046335">
    <property type="entry name" value="LacI/GalR-like_sensor"/>
</dbReference>
<dbReference type="InterPro" id="IPR028082">
    <property type="entry name" value="Peripla_BP_I"/>
</dbReference>